<name>A0ABR1R6R5_9PEZI</name>
<keyword evidence="1" id="KW-0539">Nucleus</keyword>
<dbReference type="InterPro" id="IPR021858">
    <property type="entry name" value="Fun_TF"/>
</dbReference>
<proteinExistence type="predicted"/>
<dbReference type="EMBL" id="JAQQWI010000018">
    <property type="protein sequence ID" value="KAK8001216.1"/>
    <property type="molecule type" value="Genomic_DNA"/>
</dbReference>
<sequence>MNNRAAIARDEVRRVYIHRRRDAVSKSIRGNTRPRQAFQEIMASLSSGPSARYFYYFEVFVQKNVFAPNTPAYNFDIQRVLGTGSEEILRHAVVALGALQASRAGTHSQADRKKHGIAALEAYSTSLLSLRSAMADYPTPPHLVVSWTTLLLGIFELMNGETGDGWLMHMVHGTTNALQASGPSACRAGLGLSFFLQARIFEASRALLLGERTFLSNPEWRFLTRGAQPNDGSFENSCLEDILDIIVQCSKLRSQVRQLLERDGPLHASQRPIDAPDLAAEGLRLRLLLDLWRAGNPCLPLRDSPHPYNPAKSDLTLEFLLSNVFFAAISIYLSGVFDYEMIHWQRWGIAVPTITEVELQVHLGQILSITSVALHETSLSPLLFLFPLRIA</sequence>
<dbReference type="PANTHER" id="PTHR38111:SF2">
    <property type="entry name" value="FINGER DOMAIN PROTEIN, PUTATIVE (AFU_ORTHOLOGUE AFUA_1G01560)-RELATED"/>
    <property type="match status" value="1"/>
</dbReference>
<accession>A0ABR1R6R5</accession>
<comment type="caution">
    <text evidence="2">The sequence shown here is derived from an EMBL/GenBank/DDBJ whole genome shotgun (WGS) entry which is preliminary data.</text>
</comment>
<evidence type="ECO:0000313" key="3">
    <source>
        <dbReference type="Proteomes" id="UP001396898"/>
    </source>
</evidence>
<evidence type="ECO:0008006" key="4">
    <source>
        <dbReference type="Google" id="ProtNLM"/>
    </source>
</evidence>
<gene>
    <name evidence="2" type="ORF">PG991_013438</name>
</gene>
<feature type="non-terminal residue" evidence="2">
    <location>
        <position position="391"/>
    </location>
</feature>
<keyword evidence="3" id="KW-1185">Reference proteome</keyword>
<dbReference type="Proteomes" id="UP001396898">
    <property type="component" value="Unassembled WGS sequence"/>
</dbReference>
<evidence type="ECO:0000256" key="1">
    <source>
        <dbReference type="ARBA" id="ARBA00023242"/>
    </source>
</evidence>
<evidence type="ECO:0000313" key="2">
    <source>
        <dbReference type="EMBL" id="KAK8001216.1"/>
    </source>
</evidence>
<dbReference type="PANTHER" id="PTHR38111">
    <property type="entry name" value="ZN(2)-C6 FUNGAL-TYPE DOMAIN-CONTAINING PROTEIN-RELATED"/>
    <property type="match status" value="1"/>
</dbReference>
<dbReference type="Pfam" id="PF11951">
    <property type="entry name" value="Fungal_trans_2"/>
    <property type="match status" value="1"/>
</dbReference>
<protein>
    <recommendedName>
        <fullName evidence="4">Transcription factor domain-containing protein</fullName>
    </recommendedName>
</protein>
<organism evidence="2 3">
    <name type="scientific">Apiospora marii</name>
    <dbReference type="NCBI Taxonomy" id="335849"/>
    <lineage>
        <taxon>Eukaryota</taxon>
        <taxon>Fungi</taxon>
        <taxon>Dikarya</taxon>
        <taxon>Ascomycota</taxon>
        <taxon>Pezizomycotina</taxon>
        <taxon>Sordariomycetes</taxon>
        <taxon>Xylariomycetidae</taxon>
        <taxon>Amphisphaeriales</taxon>
        <taxon>Apiosporaceae</taxon>
        <taxon>Apiospora</taxon>
    </lineage>
</organism>
<dbReference type="InterPro" id="IPR053178">
    <property type="entry name" value="Osmoadaptation_assoc"/>
</dbReference>
<reference evidence="2 3" key="1">
    <citation type="submission" date="2023-01" db="EMBL/GenBank/DDBJ databases">
        <title>Analysis of 21 Apiospora genomes using comparative genomics revels a genus with tremendous synthesis potential of carbohydrate active enzymes and secondary metabolites.</title>
        <authorList>
            <person name="Sorensen T."/>
        </authorList>
    </citation>
    <scope>NUCLEOTIDE SEQUENCE [LARGE SCALE GENOMIC DNA]</scope>
    <source>
        <strain evidence="2 3">CBS 20057</strain>
    </source>
</reference>